<evidence type="ECO:0000313" key="2">
    <source>
        <dbReference type="Proteomes" id="UP000717585"/>
    </source>
</evidence>
<reference evidence="1" key="1">
    <citation type="submission" date="2021-05" db="EMBL/GenBank/DDBJ databases">
        <title>A free-living protist that lacks canonical eukaryotic 1 DNA replication and segregation systems.</title>
        <authorList>
            <person name="Salas-Leiva D.E."/>
            <person name="Tromer E.C."/>
            <person name="Curtis B.A."/>
            <person name="Jerlstrom-Hultqvist J."/>
            <person name="Kolisko M."/>
            <person name="Yi Z."/>
            <person name="Salas-Leiva J.S."/>
            <person name="Gallot-Lavallee L."/>
            <person name="Kops G.J.P.L."/>
            <person name="Archibald J.M."/>
            <person name="Simpson A.G.B."/>
            <person name="Roger A.J."/>
        </authorList>
    </citation>
    <scope>NUCLEOTIDE SEQUENCE</scope>
    <source>
        <strain evidence="1">BICM</strain>
    </source>
</reference>
<comment type="caution">
    <text evidence="1">The sequence shown here is derived from an EMBL/GenBank/DDBJ whole genome shotgun (WGS) entry which is preliminary data.</text>
</comment>
<dbReference type="EMBL" id="JAHDYR010000038">
    <property type="protein sequence ID" value="KAG9392513.1"/>
    <property type="molecule type" value="Genomic_DNA"/>
</dbReference>
<sequence length="181" mass="20922">MFTSWWTNDNNSPIRDFPEFKKDLELALNALEATARESVGPGQKTIVNTELKPGDYVLWKDEAPQKLDARNRGPWKVHDVLDNNRIVMQSILDGSTRSTHIEKLMMFDTDAVTDTMMLQLASFDQKKWEVERVVSVDWKEGTAAIKWVGFENITEEPLSGVKHLEEMKRLARKARKNLKLY</sequence>
<evidence type="ECO:0000313" key="1">
    <source>
        <dbReference type="EMBL" id="KAG9392513.1"/>
    </source>
</evidence>
<dbReference type="OrthoDB" id="116216at2759"/>
<keyword evidence="2" id="KW-1185">Reference proteome</keyword>
<dbReference type="AlphaFoldDB" id="A0A8J6E0Q3"/>
<protein>
    <submittedName>
        <fullName evidence="1">Uncharacterized protein</fullName>
    </submittedName>
</protein>
<gene>
    <name evidence="1" type="ORF">J8273_5516</name>
</gene>
<organism evidence="1 2">
    <name type="scientific">Carpediemonas membranifera</name>
    <dbReference type="NCBI Taxonomy" id="201153"/>
    <lineage>
        <taxon>Eukaryota</taxon>
        <taxon>Metamonada</taxon>
        <taxon>Carpediemonas-like organisms</taxon>
        <taxon>Carpediemonas</taxon>
    </lineage>
</organism>
<accession>A0A8J6E0Q3</accession>
<name>A0A8J6E0Q3_9EUKA</name>
<dbReference type="Proteomes" id="UP000717585">
    <property type="component" value="Unassembled WGS sequence"/>
</dbReference>
<proteinExistence type="predicted"/>